<dbReference type="Gene3D" id="1.20.5.1930">
    <property type="match status" value="1"/>
</dbReference>
<dbReference type="AlphaFoldDB" id="A0A4Q4Z3R6"/>
<keyword evidence="10" id="KW-1133">Transmembrane helix</keyword>
<dbReference type="PANTHER" id="PTHR24421:SF10">
    <property type="entry name" value="NITRATE_NITRITE SENSOR PROTEIN NARQ"/>
    <property type="match status" value="1"/>
</dbReference>
<keyword evidence="4" id="KW-0808">Transferase</keyword>
<dbReference type="PANTHER" id="PTHR24421">
    <property type="entry name" value="NITRATE/NITRITE SENSOR PROTEIN NARX-RELATED"/>
    <property type="match status" value="1"/>
</dbReference>
<evidence type="ECO:0000256" key="4">
    <source>
        <dbReference type="ARBA" id="ARBA00022679"/>
    </source>
</evidence>
<dbReference type="GO" id="GO:0000155">
    <property type="term" value="F:phosphorelay sensor kinase activity"/>
    <property type="evidence" value="ECO:0007669"/>
    <property type="project" value="InterPro"/>
</dbReference>
<feature type="domain" description="Histidine kinase/HSP90-like ATPase" evidence="11">
    <location>
        <begin position="291"/>
        <end position="383"/>
    </location>
</feature>
<dbReference type="InterPro" id="IPR036890">
    <property type="entry name" value="HATPase_C_sf"/>
</dbReference>
<feature type="domain" description="Signal transduction histidine kinase subgroup 3 dimerisation and phosphoacceptor" evidence="12">
    <location>
        <begin position="178"/>
        <end position="244"/>
    </location>
</feature>
<evidence type="ECO:0000313" key="13">
    <source>
        <dbReference type="EMBL" id="RYP81998.1"/>
    </source>
</evidence>
<keyword evidence="8" id="KW-0902">Two-component regulatory system</keyword>
<evidence type="ECO:0000259" key="11">
    <source>
        <dbReference type="Pfam" id="PF02518"/>
    </source>
</evidence>
<dbReference type="InterPro" id="IPR011712">
    <property type="entry name" value="Sig_transdc_His_kin_sub3_dim/P"/>
</dbReference>
<keyword evidence="6 13" id="KW-0418">Kinase</keyword>
<sequence length="391" mass="41805">MDLVRAWGRYGDRALVTALAVMYAVELLRWDDVRLALAIPFGVAACFLLLLRRQLPVVTVLLVLIAVQLVDRAAPGFADEAISFPLVMLVAIYSLGRWATGLQAWLGLGVVIACIAAFVVDDAGDASDVAFAVAFVGTPWGVGVAMRFRRERENHLQAEAELLRSDQEDSARRAVAAERARIARELHDVVSHAISVTVLQARGGRRLVGVDDAAVRRSLDAIEHTNTAALGDMRRLLAVLRETEEATEGALTPQPSLSRLEDLVEQVRSSGLRVDLEVSGEPGTVPPGVDLSAYRIVQEALTNVLKHAGSKARARVQVTYRPHDVDVAISDDGRSPVNGGEVARPGDGHGLINIRERVAVVGGTVRAGPGPDGGFVVRAHLPYSVDPGSTG</sequence>
<evidence type="ECO:0000256" key="7">
    <source>
        <dbReference type="ARBA" id="ARBA00022840"/>
    </source>
</evidence>
<dbReference type="SUPFAM" id="SSF55874">
    <property type="entry name" value="ATPase domain of HSP90 chaperone/DNA topoisomerase II/histidine kinase"/>
    <property type="match status" value="1"/>
</dbReference>
<evidence type="ECO:0000259" key="12">
    <source>
        <dbReference type="Pfam" id="PF07730"/>
    </source>
</evidence>
<keyword evidence="3" id="KW-0597">Phosphoprotein</keyword>
<organism evidence="13 14">
    <name type="scientific">Nocardioides guangzhouensis</name>
    <dbReference type="NCBI Taxonomy" id="2497878"/>
    <lineage>
        <taxon>Bacteria</taxon>
        <taxon>Bacillati</taxon>
        <taxon>Actinomycetota</taxon>
        <taxon>Actinomycetes</taxon>
        <taxon>Propionibacteriales</taxon>
        <taxon>Nocardioidaceae</taxon>
        <taxon>Nocardioides</taxon>
    </lineage>
</organism>
<protein>
    <recommendedName>
        <fullName evidence="2">histidine kinase</fullName>
        <ecNumber evidence="2">2.7.13.3</ecNumber>
    </recommendedName>
</protein>
<dbReference type="Proteomes" id="UP000295198">
    <property type="component" value="Unassembled WGS sequence"/>
</dbReference>
<proteinExistence type="predicted"/>
<dbReference type="EMBL" id="SDKM01000056">
    <property type="protein sequence ID" value="RYP81998.1"/>
    <property type="molecule type" value="Genomic_DNA"/>
</dbReference>
<evidence type="ECO:0000256" key="6">
    <source>
        <dbReference type="ARBA" id="ARBA00022777"/>
    </source>
</evidence>
<name>A0A4Q4Z3R6_9ACTN</name>
<keyword evidence="14" id="KW-1185">Reference proteome</keyword>
<keyword evidence="5" id="KW-0547">Nucleotide-binding</keyword>
<evidence type="ECO:0000313" key="14">
    <source>
        <dbReference type="Proteomes" id="UP000295198"/>
    </source>
</evidence>
<dbReference type="CDD" id="cd16917">
    <property type="entry name" value="HATPase_UhpB-NarQ-NarX-like"/>
    <property type="match status" value="1"/>
</dbReference>
<dbReference type="GO" id="GO:0046983">
    <property type="term" value="F:protein dimerization activity"/>
    <property type="evidence" value="ECO:0007669"/>
    <property type="project" value="InterPro"/>
</dbReference>
<dbReference type="Gene3D" id="3.30.565.10">
    <property type="entry name" value="Histidine kinase-like ATPase, C-terminal domain"/>
    <property type="match status" value="1"/>
</dbReference>
<comment type="caution">
    <text evidence="13">The sequence shown here is derived from an EMBL/GenBank/DDBJ whole genome shotgun (WGS) entry which is preliminary data.</text>
</comment>
<feature type="transmembrane region" description="Helical" evidence="10">
    <location>
        <begin position="102"/>
        <end position="120"/>
    </location>
</feature>
<dbReference type="Pfam" id="PF07730">
    <property type="entry name" value="HisKA_3"/>
    <property type="match status" value="1"/>
</dbReference>
<dbReference type="InterPro" id="IPR003594">
    <property type="entry name" value="HATPase_dom"/>
</dbReference>
<evidence type="ECO:0000256" key="8">
    <source>
        <dbReference type="ARBA" id="ARBA00023012"/>
    </source>
</evidence>
<evidence type="ECO:0000256" key="9">
    <source>
        <dbReference type="SAM" id="MobiDB-lite"/>
    </source>
</evidence>
<dbReference type="OrthoDB" id="227596at2"/>
<keyword evidence="7" id="KW-0067">ATP-binding</keyword>
<feature type="region of interest" description="Disordered" evidence="9">
    <location>
        <begin position="329"/>
        <end position="348"/>
    </location>
</feature>
<dbReference type="GO" id="GO:0016020">
    <property type="term" value="C:membrane"/>
    <property type="evidence" value="ECO:0007669"/>
    <property type="project" value="InterPro"/>
</dbReference>
<comment type="catalytic activity">
    <reaction evidence="1">
        <text>ATP + protein L-histidine = ADP + protein N-phospho-L-histidine.</text>
        <dbReference type="EC" id="2.7.13.3"/>
    </reaction>
</comment>
<feature type="transmembrane region" description="Helical" evidence="10">
    <location>
        <begin position="126"/>
        <end position="146"/>
    </location>
</feature>
<dbReference type="RefSeq" id="WP_134720778.1">
    <property type="nucleotide sequence ID" value="NZ_SDKM01000056.1"/>
</dbReference>
<evidence type="ECO:0000256" key="3">
    <source>
        <dbReference type="ARBA" id="ARBA00022553"/>
    </source>
</evidence>
<dbReference type="InterPro" id="IPR050482">
    <property type="entry name" value="Sensor_HK_TwoCompSys"/>
</dbReference>
<evidence type="ECO:0000256" key="1">
    <source>
        <dbReference type="ARBA" id="ARBA00000085"/>
    </source>
</evidence>
<evidence type="ECO:0000256" key="10">
    <source>
        <dbReference type="SAM" id="Phobius"/>
    </source>
</evidence>
<feature type="transmembrane region" description="Helical" evidence="10">
    <location>
        <begin position="33"/>
        <end position="50"/>
    </location>
</feature>
<evidence type="ECO:0000256" key="2">
    <source>
        <dbReference type="ARBA" id="ARBA00012438"/>
    </source>
</evidence>
<dbReference type="EC" id="2.7.13.3" evidence="2"/>
<accession>A0A4Q4Z3R6</accession>
<dbReference type="GO" id="GO:0005524">
    <property type="term" value="F:ATP binding"/>
    <property type="evidence" value="ECO:0007669"/>
    <property type="project" value="UniProtKB-KW"/>
</dbReference>
<reference evidence="13 14" key="1">
    <citation type="submission" date="2019-01" db="EMBL/GenBank/DDBJ databases">
        <title>Nocardioides guangzhouensis sp. nov., an actinobacterium isolated from soil.</title>
        <authorList>
            <person name="Fu Y."/>
            <person name="Cai Y."/>
            <person name="Lin Z."/>
            <person name="Chen P."/>
        </authorList>
    </citation>
    <scope>NUCLEOTIDE SEQUENCE [LARGE SCALE GENOMIC DNA]</scope>
    <source>
        <strain evidence="13 14">130</strain>
    </source>
</reference>
<evidence type="ECO:0000256" key="5">
    <source>
        <dbReference type="ARBA" id="ARBA00022741"/>
    </source>
</evidence>
<dbReference type="Pfam" id="PF02518">
    <property type="entry name" value="HATPase_c"/>
    <property type="match status" value="1"/>
</dbReference>
<feature type="transmembrane region" description="Helical" evidence="10">
    <location>
        <begin position="55"/>
        <end position="70"/>
    </location>
</feature>
<gene>
    <name evidence="13" type="ORF">EKO23_22755</name>
</gene>
<keyword evidence="10" id="KW-0472">Membrane</keyword>
<keyword evidence="10" id="KW-0812">Transmembrane</keyword>